<evidence type="ECO:0000256" key="1">
    <source>
        <dbReference type="SAM" id="Phobius"/>
    </source>
</evidence>
<evidence type="ECO:0000313" key="2">
    <source>
        <dbReference type="EMBL" id="OJA09106.1"/>
    </source>
</evidence>
<evidence type="ECO:0000313" key="3">
    <source>
        <dbReference type="Proteomes" id="UP000183567"/>
    </source>
</evidence>
<organism evidence="2 3">
    <name type="scientific">Rhizopogon vesiculosus</name>
    <dbReference type="NCBI Taxonomy" id="180088"/>
    <lineage>
        <taxon>Eukaryota</taxon>
        <taxon>Fungi</taxon>
        <taxon>Dikarya</taxon>
        <taxon>Basidiomycota</taxon>
        <taxon>Agaricomycotina</taxon>
        <taxon>Agaricomycetes</taxon>
        <taxon>Agaricomycetidae</taxon>
        <taxon>Boletales</taxon>
        <taxon>Suillineae</taxon>
        <taxon>Rhizopogonaceae</taxon>
        <taxon>Rhizopogon</taxon>
    </lineage>
</organism>
<dbReference type="Proteomes" id="UP000183567">
    <property type="component" value="Unassembled WGS sequence"/>
</dbReference>
<dbReference type="OrthoDB" id="3166036at2759"/>
<gene>
    <name evidence="2" type="ORF">AZE42_02553</name>
</gene>
<dbReference type="AlphaFoldDB" id="A0A1J8QI47"/>
<name>A0A1J8QI47_9AGAM</name>
<keyword evidence="1" id="KW-0472">Membrane</keyword>
<keyword evidence="3" id="KW-1185">Reference proteome</keyword>
<feature type="transmembrane region" description="Helical" evidence="1">
    <location>
        <begin position="20"/>
        <end position="42"/>
    </location>
</feature>
<keyword evidence="1" id="KW-1133">Transmembrane helix</keyword>
<sequence length="61" mass="6847">MFPGQLLYLAGLGGKYPMTFWVVFLVLMGLTDLVNTVQTWFLGYWASQYEGHDASEVDVGL</sequence>
<keyword evidence="1" id="KW-0812">Transmembrane</keyword>
<protein>
    <submittedName>
        <fullName evidence="2">Uncharacterized protein</fullName>
    </submittedName>
</protein>
<comment type="caution">
    <text evidence="2">The sequence shown here is derived from an EMBL/GenBank/DDBJ whole genome shotgun (WGS) entry which is preliminary data.</text>
</comment>
<dbReference type="EMBL" id="LVVM01006018">
    <property type="protein sequence ID" value="OJA09106.1"/>
    <property type="molecule type" value="Genomic_DNA"/>
</dbReference>
<dbReference type="STRING" id="180088.A0A1J8QI47"/>
<accession>A0A1J8QI47</accession>
<proteinExistence type="predicted"/>
<reference evidence="2 3" key="1">
    <citation type="submission" date="2016-03" db="EMBL/GenBank/DDBJ databases">
        <title>Comparative genomics of the ectomycorrhizal sister species Rhizopogon vinicolor and Rhizopogon vesiculosus (Basidiomycota: Boletales) reveals a divergence of the mating type B locus.</title>
        <authorList>
            <person name="Mujic A.B."/>
            <person name="Kuo A."/>
            <person name="Tritt A."/>
            <person name="Lipzen A."/>
            <person name="Chen C."/>
            <person name="Johnson J."/>
            <person name="Sharma A."/>
            <person name="Barry K."/>
            <person name="Grigoriev I.V."/>
            <person name="Spatafora J.W."/>
        </authorList>
    </citation>
    <scope>NUCLEOTIDE SEQUENCE [LARGE SCALE GENOMIC DNA]</scope>
    <source>
        <strain evidence="2 3">AM-OR11-056</strain>
    </source>
</reference>